<dbReference type="SUPFAM" id="SSF53756">
    <property type="entry name" value="UDP-Glycosyltransferase/glycogen phosphorylase"/>
    <property type="match status" value="1"/>
</dbReference>
<evidence type="ECO:0000313" key="7">
    <source>
        <dbReference type="Proteomes" id="UP000319829"/>
    </source>
</evidence>
<reference evidence="6 7" key="1">
    <citation type="journal article" date="2019" name="Nat. Microbiol.">
        <title>Mediterranean grassland soil C-N compound turnover is dependent on rainfall and depth, and is mediated by genomically divergent microorganisms.</title>
        <authorList>
            <person name="Diamond S."/>
            <person name="Andeer P.F."/>
            <person name="Li Z."/>
            <person name="Crits-Christoph A."/>
            <person name="Burstein D."/>
            <person name="Anantharaman K."/>
            <person name="Lane K.R."/>
            <person name="Thomas B.C."/>
            <person name="Pan C."/>
            <person name="Northen T.R."/>
            <person name="Banfield J.F."/>
        </authorList>
    </citation>
    <scope>NUCLEOTIDE SEQUENCE [LARGE SCALE GENOMIC DNA]</scope>
    <source>
        <strain evidence="4">WS_4</strain>
        <strain evidence="5">WS_7</strain>
    </source>
</reference>
<proteinExistence type="predicted"/>
<evidence type="ECO:0000313" key="6">
    <source>
        <dbReference type="Proteomes" id="UP000317366"/>
    </source>
</evidence>
<dbReference type="EMBL" id="VBOX01000007">
    <property type="protein sequence ID" value="TMQ66528.1"/>
    <property type="molecule type" value="Genomic_DNA"/>
</dbReference>
<gene>
    <name evidence="4" type="ORF">E6K74_00620</name>
    <name evidence="5" type="ORF">E6K77_00955</name>
</gene>
<accession>A0A538SXY4</accession>
<keyword evidence="2 4" id="KW-0808">Transferase</keyword>
<organism evidence="4 7">
    <name type="scientific">Eiseniibacteriota bacterium</name>
    <dbReference type="NCBI Taxonomy" id="2212470"/>
    <lineage>
        <taxon>Bacteria</taxon>
        <taxon>Candidatus Eiseniibacteriota</taxon>
    </lineage>
</organism>
<dbReference type="EMBL" id="VBOU01000003">
    <property type="protein sequence ID" value="TMQ56215.1"/>
    <property type="molecule type" value="Genomic_DNA"/>
</dbReference>
<evidence type="ECO:0000313" key="5">
    <source>
        <dbReference type="EMBL" id="TMQ66528.1"/>
    </source>
</evidence>
<dbReference type="Pfam" id="PF13692">
    <property type="entry name" value="Glyco_trans_1_4"/>
    <property type="match status" value="1"/>
</dbReference>
<evidence type="ECO:0000256" key="1">
    <source>
        <dbReference type="ARBA" id="ARBA00022676"/>
    </source>
</evidence>
<keyword evidence="1" id="KW-0328">Glycosyltransferase</keyword>
<feature type="region of interest" description="Disordered" evidence="3">
    <location>
        <begin position="33"/>
        <end position="53"/>
    </location>
</feature>
<dbReference type="PANTHER" id="PTHR12526:SF510">
    <property type="entry name" value="D-INOSITOL 3-PHOSPHATE GLYCOSYLTRANSFERASE"/>
    <property type="match status" value="1"/>
</dbReference>
<dbReference type="GO" id="GO:0016757">
    <property type="term" value="F:glycosyltransferase activity"/>
    <property type="evidence" value="ECO:0007669"/>
    <property type="project" value="UniProtKB-KW"/>
</dbReference>
<dbReference type="Proteomes" id="UP000317366">
    <property type="component" value="Unassembled WGS sequence"/>
</dbReference>
<dbReference type="AlphaFoldDB" id="A0A538SXY4"/>
<name>A0A538SXY4_UNCEI</name>
<evidence type="ECO:0000256" key="3">
    <source>
        <dbReference type="SAM" id="MobiDB-lite"/>
    </source>
</evidence>
<evidence type="ECO:0000313" key="4">
    <source>
        <dbReference type="EMBL" id="TMQ56215.1"/>
    </source>
</evidence>
<dbReference type="Proteomes" id="UP000319829">
    <property type="component" value="Unassembled WGS sequence"/>
</dbReference>
<sequence>MVDPGDRAAQTRALFSVPSERLRAPRASVRELDLRGRGDGTSRGITRPGDAAAGRDVSRRSALVLTPRFPWPLDDGGRIAAWQCVRAAASEYETTLVSLVPPGEDRAPIPREFQERGIHVVRVAHRPPAVFSAALDGLIGRWPYTITRYQNPELSRKLRALTAEVRPSFALVNNLHLAPYVDDLNGVPMILREQNLEHLWMDRYARRLGWTPAGLYARIQAKRLRAAESALCQRAALVLAIQEEEAAQLRKLAPGVRVEVLPVGVDLSRFVDPRPVEPPIVLLAGSFAWRPNVDGAIQFLRKGWHRVLARIPAARLRIVGKDLPRSLVTAANKVGADPVGYVETMSEEFARASAFVVPVWVGAGVRVKITEAMAARVPVVATRLAAEGLGLNPGDHYAASDTAEGLGEQVVALLLAPASRAEMAKRGRALAEERWSLESAARIQNGLCATIASG</sequence>
<protein>
    <submittedName>
        <fullName evidence="4">Glycosyltransferase</fullName>
    </submittedName>
</protein>
<dbReference type="CDD" id="cd03801">
    <property type="entry name" value="GT4_PimA-like"/>
    <property type="match status" value="1"/>
</dbReference>
<evidence type="ECO:0000256" key="2">
    <source>
        <dbReference type="ARBA" id="ARBA00022679"/>
    </source>
</evidence>
<comment type="caution">
    <text evidence="4">The sequence shown here is derived from an EMBL/GenBank/DDBJ whole genome shotgun (WGS) entry which is preliminary data.</text>
</comment>
<dbReference type="PANTHER" id="PTHR12526">
    <property type="entry name" value="GLYCOSYLTRANSFERASE"/>
    <property type="match status" value="1"/>
</dbReference>
<dbReference type="Gene3D" id="3.40.50.2000">
    <property type="entry name" value="Glycogen Phosphorylase B"/>
    <property type="match status" value="2"/>
</dbReference>